<keyword evidence="3" id="KW-1185">Reference proteome</keyword>
<evidence type="ECO:0000313" key="2">
    <source>
        <dbReference type="EMBL" id="PAP78208.1"/>
    </source>
</evidence>
<evidence type="ECO:0000313" key="3">
    <source>
        <dbReference type="Proteomes" id="UP000216339"/>
    </source>
</evidence>
<dbReference type="EMBL" id="MQWD01000001">
    <property type="protein sequence ID" value="PAP78208.1"/>
    <property type="molecule type" value="Genomic_DNA"/>
</dbReference>
<protein>
    <submittedName>
        <fullName evidence="2">Uncharacterized protein</fullName>
    </submittedName>
</protein>
<feature type="signal peptide" evidence="1">
    <location>
        <begin position="1"/>
        <end position="17"/>
    </location>
</feature>
<dbReference type="OrthoDB" id="1494014at2"/>
<accession>A0A271J4I9</accession>
<gene>
    <name evidence="2" type="ORF">BSZ37_18130</name>
</gene>
<organism evidence="2 3">
    <name type="scientific">Rubrivirga marina</name>
    <dbReference type="NCBI Taxonomy" id="1196024"/>
    <lineage>
        <taxon>Bacteria</taxon>
        <taxon>Pseudomonadati</taxon>
        <taxon>Rhodothermota</taxon>
        <taxon>Rhodothermia</taxon>
        <taxon>Rhodothermales</taxon>
        <taxon>Rubricoccaceae</taxon>
        <taxon>Rubrivirga</taxon>
    </lineage>
</organism>
<dbReference type="AlphaFoldDB" id="A0A271J4I9"/>
<name>A0A271J4I9_9BACT</name>
<reference evidence="2 3" key="1">
    <citation type="submission" date="2016-11" db="EMBL/GenBank/DDBJ databases">
        <title>Study of marine rhodopsin-containing bacteria.</title>
        <authorList>
            <person name="Yoshizawa S."/>
            <person name="Kumagai Y."/>
            <person name="Kogure K."/>
        </authorList>
    </citation>
    <scope>NUCLEOTIDE SEQUENCE [LARGE SCALE GENOMIC DNA]</scope>
    <source>
        <strain evidence="2 3">SAORIC-28</strain>
    </source>
</reference>
<feature type="chain" id="PRO_5012108620" evidence="1">
    <location>
        <begin position="18"/>
        <end position="146"/>
    </location>
</feature>
<sequence length="146" mass="15968">MHRLLFAGLLLTAAAGAQTNPVHDGEMSWRTYAAERSARVRVYLCEDERRPRTVVIDERADNGGVVTDEAQYLADLVGRELGFDPTAATFVFRFTPASFVPDAAERGKTLLLRATFGRTGTGALASPTWRVIGGEDLAELTDRALR</sequence>
<keyword evidence="1" id="KW-0732">Signal</keyword>
<evidence type="ECO:0000256" key="1">
    <source>
        <dbReference type="SAM" id="SignalP"/>
    </source>
</evidence>
<comment type="caution">
    <text evidence="2">The sequence shown here is derived from an EMBL/GenBank/DDBJ whole genome shotgun (WGS) entry which is preliminary data.</text>
</comment>
<proteinExistence type="predicted"/>
<dbReference type="Proteomes" id="UP000216339">
    <property type="component" value="Unassembled WGS sequence"/>
</dbReference>
<dbReference type="RefSeq" id="WP_143537724.1">
    <property type="nucleotide sequence ID" value="NZ_MQWD01000001.1"/>
</dbReference>